<comment type="caution">
    <text evidence="2">The sequence shown here is derived from an EMBL/GenBank/DDBJ whole genome shotgun (WGS) entry which is preliminary data.</text>
</comment>
<name>A0A448WTU9_9PLAT</name>
<accession>A0A448WTU9</accession>
<dbReference type="Proteomes" id="UP000784294">
    <property type="component" value="Unassembled WGS sequence"/>
</dbReference>
<dbReference type="EMBL" id="CAAALY010044937">
    <property type="protein sequence ID" value="VEL20140.1"/>
    <property type="molecule type" value="Genomic_DNA"/>
</dbReference>
<evidence type="ECO:0000313" key="2">
    <source>
        <dbReference type="EMBL" id="VEL20140.1"/>
    </source>
</evidence>
<feature type="compositionally biased region" description="Low complexity" evidence="1">
    <location>
        <begin position="29"/>
        <end position="39"/>
    </location>
</feature>
<sequence>MLGWIGAYADKRIWRNSCFPPASEPSTVAGQAAGDQAPGDESRRDVDAVTDEHSEGAATSYSSPKSTQASVGDCSGGIRTSGPVDVGCNNTYTSFPVTSEAVNLRLVMGLTTDLIVDFLQRFIPPGEIV</sequence>
<reference evidence="2" key="1">
    <citation type="submission" date="2018-11" db="EMBL/GenBank/DDBJ databases">
        <authorList>
            <consortium name="Pathogen Informatics"/>
        </authorList>
    </citation>
    <scope>NUCLEOTIDE SEQUENCE</scope>
</reference>
<feature type="compositionally biased region" description="Basic and acidic residues" evidence="1">
    <location>
        <begin position="40"/>
        <end position="55"/>
    </location>
</feature>
<gene>
    <name evidence="2" type="ORF">PXEA_LOCUS13580</name>
</gene>
<proteinExistence type="predicted"/>
<feature type="compositionally biased region" description="Polar residues" evidence="1">
    <location>
        <begin position="57"/>
        <end position="70"/>
    </location>
</feature>
<feature type="region of interest" description="Disordered" evidence="1">
    <location>
        <begin position="20"/>
        <end position="76"/>
    </location>
</feature>
<organism evidence="2 3">
    <name type="scientific">Protopolystoma xenopodis</name>
    <dbReference type="NCBI Taxonomy" id="117903"/>
    <lineage>
        <taxon>Eukaryota</taxon>
        <taxon>Metazoa</taxon>
        <taxon>Spiralia</taxon>
        <taxon>Lophotrochozoa</taxon>
        <taxon>Platyhelminthes</taxon>
        <taxon>Monogenea</taxon>
        <taxon>Polyopisthocotylea</taxon>
        <taxon>Polystomatidea</taxon>
        <taxon>Polystomatidae</taxon>
        <taxon>Protopolystoma</taxon>
    </lineage>
</organism>
<evidence type="ECO:0000256" key="1">
    <source>
        <dbReference type="SAM" id="MobiDB-lite"/>
    </source>
</evidence>
<dbReference type="AlphaFoldDB" id="A0A448WTU9"/>
<evidence type="ECO:0000313" key="3">
    <source>
        <dbReference type="Proteomes" id="UP000784294"/>
    </source>
</evidence>
<keyword evidence="3" id="KW-1185">Reference proteome</keyword>
<protein>
    <submittedName>
        <fullName evidence="2">Uncharacterized protein</fullName>
    </submittedName>
</protein>